<feature type="domain" description="Mon2/Sec7/BIG1-like HDS" evidence="1">
    <location>
        <begin position="79"/>
        <end position="154"/>
    </location>
</feature>
<dbReference type="AlphaFoldDB" id="A0AA88YJA5"/>
<dbReference type="InterPro" id="IPR032817">
    <property type="entry name" value="Mon2_C"/>
</dbReference>
<evidence type="ECO:0000313" key="3">
    <source>
        <dbReference type="EMBL" id="KAK3102372.1"/>
    </source>
</evidence>
<accession>A0AA88YJA5</accession>
<dbReference type="PANTHER" id="PTHR34199:SF4">
    <property type="entry name" value="ARM REPEAT SUPERFAMILY PROTEIN"/>
    <property type="match status" value="1"/>
</dbReference>
<keyword evidence="4" id="KW-1185">Reference proteome</keyword>
<dbReference type="InterPro" id="IPR015403">
    <property type="entry name" value="Mon2/Sec7/BIG1-like_HDS"/>
</dbReference>
<feature type="domain" description="Mon2 C-terminal" evidence="2">
    <location>
        <begin position="158"/>
        <end position="621"/>
    </location>
</feature>
<evidence type="ECO:0000259" key="1">
    <source>
        <dbReference type="Pfam" id="PF09324"/>
    </source>
</evidence>
<evidence type="ECO:0000313" key="4">
    <source>
        <dbReference type="Proteomes" id="UP001186944"/>
    </source>
</evidence>
<name>A0AA88YJA5_PINIB</name>
<dbReference type="EMBL" id="VSWD01000005">
    <property type="protein sequence ID" value="KAK3102372.1"/>
    <property type="molecule type" value="Genomic_DNA"/>
</dbReference>
<protein>
    <recommendedName>
        <fullName evidence="5">Protein MON2 homolog</fullName>
    </recommendedName>
</protein>
<reference evidence="3" key="1">
    <citation type="submission" date="2019-08" db="EMBL/GenBank/DDBJ databases">
        <title>The improved chromosome-level genome for the pearl oyster Pinctada fucata martensii using PacBio sequencing and Hi-C.</title>
        <authorList>
            <person name="Zheng Z."/>
        </authorList>
    </citation>
    <scope>NUCLEOTIDE SEQUENCE</scope>
    <source>
        <strain evidence="3">ZZ-2019</strain>
        <tissue evidence="3">Adductor muscle</tissue>
    </source>
</reference>
<dbReference type="InterPro" id="IPR016024">
    <property type="entry name" value="ARM-type_fold"/>
</dbReference>
<dbReference type="PANTHER" id="PTHR34199">
    <property type="entry name" value="NUMOD3 MOTIF FAMILY PROTEIN, EXPRESSED"/>
    <property type="match status" value="1"/>
</dbReference>
<sequence length="648" mass="73053">MRCWGAEAVTSLVRAALSHTYHPPLHTDLVSSYHNMLSLVSAALSHSYHPPLHTDLVRSYHNMLSLVRAALSHTYHPPLHTDLKLQSMILGPLQELSMISQPDIRQRQLECVLQVLHSNGDKLVHGWPLILGVIGAVTVDQGEKLIQTGFQSLQLVVTDFLPIIPCKYLQDCVEVIAKFGLQDHELNISLTSIGLLWNVSDFFYQNRDKIRQELDKEMTKEERQKLDMPAFDALWMCLFIRLGHLCVDQRPAVRKSAGQTLFSTISAHGGLLHQDSWKKVLWQVLFPLLENVQKLSSTASNVKDEKALGNILVHHSRDTAQKQWAETRVLSLAGVARTFNLKRKILQPIGDFPRAWSLLLEYIESSALCLNAEVSLAALKSFQEILQISNDSKEKTEDGLPSMTPPNEEVMLRYDSSKGQGQGKNVIESNKSDMDTEFESSLWSAAWKVWLNIGTNATKPPDNSQKSDNVYVPSQPFLTALIQTFPPLFEHIKTRFVAADLQKLSTVLKRALCVPVHGDASPFIIPSAVQSGSDTMQSMYPHIFEQLLIYIEYGVRVPKYGHLDAKAFGSVKGPQVDWVTMNFVPFSEKSIELVVDLYRSTAKHQSVIQNHVLQNIIQRVHEEVTSNTDTAQEDAGQPVLQHLRHRYY</sequence>
<comment type="caution">
    <text evidence="3">The sequence shown here is derived from an EMBL/GenBank/DDBJ whole genome shotgun (WGS) entry which is preliminary data.</text>
</comment>
<dbReference type="SUPFAM" id="SSF48371">
    <property type="entry name" value="ARM repeat"/>
    <property type="match status" value="1"/>
</dbReference>
<dbReference type="Pfam" id="PF16206">
    <property type="entry name" value="Mon2_C"/>
    <property type="match status" value="1"/>
</dbReference>
<dbReference type="Pfam" id="PF09324">
    <property type="entry name" value="Sec7-like_HDS"/>
    <property type="match status" value="1"/>
</dbReference>
<proteinExistence type="predicted"/>
<evidence type="ECO:0000259" key="2">
    <source>
        <dbReference type="Pfam" id="PF16206"/>
    </source>
</evidence>
<organism evidence="3 4">
    <name type="scientific">Pinctada imbricata</name>
    <name type="common">Atlantic pearl-oyster</name>
    <name type="synonym">Pinctada martensii</name>
    <dbReference type="NCBI Taxonomy" id="66713"/>
    <lineage>
        <taxon>Eukaryota</taxon>
        <taxon>Metazoa</taxon>
        <taxon>Spiralia</taxon>
        <taxon>Lophotrochozoa</taxon>
        <taxon>Mollusca</taxon>
        <taxon>Bivalvia</taxon>
        <taxon>Autobranchia</taxon>
        <taxon>Pteriomorphia</taxon>
        <taxon>Pterioida</taxon>
        <taxon>Pterioidea</taxon>
        <taxon>Pteriidae</taxon>
        <taxon>Pinctada</taxon>
    </lineage>
</organism>
<gene>
    <name evidence="3" type="ORF">FSP39_010884</name>
</gene>
<evidence type="ECO:0008006" key="5">
    <source>
        <dbReference type="Google" id="ProtNLM"/>
    </source>
</evidence>
<dbReference type="Proteomes" id="UP001186944">
    <property type="component" value="Unassembled WGS sequence"/>
</dbReference>